<dbReference type="GO" id="GO:0005524">
    <property type="term" value="F:ATP binding"/>
    <property type="evidence" value="ECO:0007669"/>
    <property type="project" value="UniProtKB-KW"/>
</dbReference>
<dbReference type="InterPro" id="IPR027417">
    <property type="entry name" value="P-loop_NTPase"/>
</dbReference>
<evidence type="ECO:0000313" key="7">
    <source>
        <dbReference type="Proteomes" id="UP001256711"/>
    </source>
</evidence>
<organism evidence="6 7">
    <name type="scientific">Enterococcus asini</name>
    <dbReference type="NCBI Taxonomy" id="57732"/>
    <lineage>
        <taxon>Bacteria</taxon>
        <taxon>Bacillati</taxon>
        <taxon>Bacillota</taxon>
        <taxon>Bacilli</taxon>
        <taxon>Lactobacillales</taxon>
        <taxon>Enterococcaceae</taxon>
        <taxon>Enterococcus</taxon>
    </lineage>
</organism>
<dbReference type="InterPro" id="IPR003439">
    <property type="entry name" value="ABC_transporter-like_ATP-bd"/>
</dbReference>
<name>A0AAW8U2S1_9ENTE</name>
<keyword evidence="1" id="KW-0547">Nucleotide-binding</keyword>
<evidence type="ECO:0000256" key="4">
    <source>
        <dbReference type="SAM" id="MobiDB-lite"/>
    </source>
</evidence>
<comment type="caution">
    <text evidence="6">The sequence shown here is derived from an EMBL/GenBank/DDBJ whole genome shotgun (WGS) entry which is preliminary data.</text>
</comment>
<evidence type="ECO:0000313" key="6">
    <source>
        <dbReference type="EMBL" id="MDT2811191.1"/>
    </source>
</evidence>
<dbReference type="EMBL" id="JARQBJ010000006">
    <property type="protein sequence ID" value="MDT2811191.1"/>
    <property type="molecule type" value="Genomic_DNA"/>
</dbReference>
<dbReference type="Proteomes" id="UP001256711">
    <property type="component" value="Unassembled WGS sequence"/>
</dbReference>
<dbReference type="NCBIfam" id="NF000355">
    <property type="entry name" value="ribo_prot_ABC_F"/>
    <property type="match status" value="1"/>
</dbReference>
<feature type="domain" description="ABC transporter" evidence="5">
    <location>
        <begin position="5"/>
        <end position="196"/>
    </location>
</feature>
<reference evidence="6" key="1">
    <citation type="submission" date="2023-03" db="EMBL/GenBank/DDBJ databases">
        <authorList>
            <person name="Shen W."/>
            <person name="Cai J."/>
        </authorList>
    </citation>
    <scope>NUCLEOTIDE SEQUENCE</scope>
    <source>
        <strain evidence="6">B226-2</strain>
    </source>
</reference>
<keyword evidence="3" id="KW-0175">Coiled coil</keyword>
<protein>
    <submittedName>
        <fullName evidence="6">ABC-F type ribosomal protection protein</fullName>
    </submittedName>
</protein>
<feature type="domain" description="ABC transporter" evidence="5">
    <location>
        <begin position="295"/>
        <end position="485"/>
    </location>
</feature>
<dbReference type="PANTHER" id="PTHR42855">
    <property type="entry name" value="ABC TRANSPORTER ATP-BINDING SUBUNIT"/>
    <property type="match status" value="1"/>
</dbReference>
<accession>A0AAW8U2S1</accession>
<evidence type="ECO:0000256" key="1">
    <source>
        <dbReference type="ARBA" id="ARBA00022741"/>
    </source>
</evidence>
<dbReference type="InterPro" id="IPR051309">
    <property type="entry name" value="ABCF_ATPase"/>
</dbReference>
<keyword evidence="2" id="KW-0067">ATP-binding</keyword>
<feature type="coiled-coil region" evidence="3">
    <location>
        <begin position="195"/>
        <end position="226"/>
    </location>
</feature>
<dbReference type="Gene3D" id="3.40.50.300">
    <property type="entry name" value="P-loop containing nucleotide triphosphate hydrolases"/>
    <property type="match status" value="3"/>
</dbReference>
<dbReference type="Pfam" id="PF12848">
    <property type="entry name" value="ABC_tran_Xtn"/>
    <property type="match status" value="1"/>
</dbReference>
<proteinExistence type="predicted"/>
<dbReference type="SMART" id="SM00382">
    <property type="entry name" value="AAA"/>
    <property type="match status" value="2"/>
</dbReference>
<dbReference type="Pfam" id="PF00005">
    <property type="entry name" value="ABC_tran"/>
    <property type="match status" value="2"/>
</dbReference>
<dbReference type="InterPro" id="IPR003593">
    <property type="entry name" value="AAA+_ATPase"/>
</dbReference>
<dbReference type="RefSeq" id="WP_311835767.1">
    <property type="nucleotide sequence ID" value="NZ_JARQBJ010000006.1"/>
</dbReference>
<dbReference type="CDD" id="cd03221">
    <property type="entry name" value="ABCF_EF-3"/>
    <property type="match status" value="2"/>
</dbReference>
<sequence length="485" mass="54504">MELAIKLKNIQQSFGAKEVLNIPELAIYQNDRIGIIGDNGTGKSTLLRLLKGNLAPDAGEVQRKIDFRYYPQQAPLPKNLADLDGELSSRLALPNHLEGLSGGEQSKFRLAEILSTYELGLLLDEPTTHLDEAGVELLVEELRYYYGTLVFVSHDRRLLNQLATKIWEVAEGGVTVYSGNYDAYREQKESHTLALAKAGEQYQKEKQRLETAIEKKKAQAIKANQLSAKKRKKNIRPDRLSSSKQKDTVQKSLQKTAKALASRLDQLEAPDAQSRQRKIHFPSSQTLTLHNKYPLSGTNFTLQKGNKLLLDRCDFQFGLGEKIALVGDNGMGKTSFLQALIAGDEHLTRSPKVVFSVYQQLAYQLKGKEALLTYLMKETDYPEKLVRSILHNLGFSQIEINKPLDVLSGGEATRLQLARVFVRPANILVLDEPTNFIDLSTIEALEELIRAYPGTVLFTSHDRAFVEQVATKIYELKDQRLLEVL</sequence>
<dbReference type="AlphaFoldDB" id="A0AAW8U2S1"/>
<evidence type="ECO:0000259" key="5">
    <source>
        <dbReference type="PROSITE" id="PS50893"/>
    </source>
</evidence>
<feature type="region of interest" description="Disordered" evidence="4">
    <location>
        <begin position="226"/>
        <end position="252"/>
    </location>
</feature>
<dbReference type="PROSITE" id="PS00211">
    <property type="entry name" value="ABC_TRANSPORTER_1"/>
    <property type="match status" value="2"/>
</dbReference>
<dbReference type="GO" id="GO:0016887">
    <property type="term" value="F:ATP hydrolysis activity"/>
    <property type="evidence" value="ECO:0007669"/>
    <property type="project" value="InterPro"/>
</dbReference>
<evidence type="ECO:0000256" key="2">
    <source>
        <dbReference type="ARBA" id="ARBA00022840"/>
    </source>
</evidence>
<dbReference type="PROSITE" id="PS50893">
    <property type="entry name" value="ABC_TRANSPORTER_2"/>
    <property type="match status" value="2"/>
</dbReference>
<dbReference type="PANTHER" id="PTHR42855:SF2">
    <property type="entry name" value="DRUG RESISTANCE ABC TRANSPORTER,ATP-BINDING PROTEIN"/>
    <property type="match status" value="1"/>
</dbReference>
<dbReference type="InterPro" id="IPR032781">
    <property type="entry name" value="ABC_tran_Xtn"/>
</dbReference>
<evidence type="ECO:0000256" key="3">
    <source>
        <dbReference type="SAM" id="Coils"/>
    </source>
</evidence>
<dbReference type="SUPFAM" id="SSF52540">
    <property type="entry name" value="P-loop containing nucleoside triphosphate hydrolases"/>
    <property type="match status" value="2"/>
</dbReference>
<dbReference type="InterPro" id="IPR017871">
    <property type="entry name" value="ABC_transporter-like_CS"/>
</dbReference>
<gene>
    <name evidence="6" type="primary">abc-f</name>
    <name evidence="6" type="ORF">P7H43_11940</name>
</gene>
<feature type="compositionally biased region" description="Basic and acidic residues" evidence="4">
    <location>
        <begin position="235"/>
        <end position="249"/>
    </location>
</feature>